<reference evidence="1 2" key="1">
    <citation type="submission" date="2018-12" db="EMBL/GenBank/DDBJ databases">
        <title>Lysinibacillus antri sp. nov., isolated from a cave soil.</title>
        <authorList>
            <person name="Narsing Rao M.P."/>
            <person name="Zhang H."/>
            <person name="Dong Z.-Y."/>
            <person name="Niu X.-K."/>
            <person name="Zhang K."/>
            <person name="Fang B.-Z."/>
            <person name="Kang Y.-Q."/>
            <person name="Xiao M."/>
            <person name="Li W.-J."/>
        </authorList>
    </citation>
    <scope>NUCLEOTIDE SEQUENCE [LARGE SCALE GENOMIC DNA]</scope>
    <source>
        <strain evidence="1 2">SYSU K30002</strain>
    </source>
</reference>
<sequence>MISFSINNNLLNADLNTRELKKFSFELDTLKALHLSIERTLPFEYVAQFMSPFLSLWEQDGVFSYSEYDTSLAQISIDEKIDAYIFWMDWRLYMDRINPDECIMWLANRLRIAKKNCPILVNNWPSFWQLDEKQYSANVSKRSWIYQFNAKIEKLREEFSQLEIIDLDLLSSQIGITSYDARNNQVSNFPLSNKLTMQVARHISLQLLPSMLEPKLKAIVLDLDYTMYAGILGEDGIDGILLTEEHIQFQQVLKNMRKNGILLAISSKNDKSDVIDMFEKRKDFPLQMNDFTFIEANWNSKAENIKSIAKKFNFDVSAMLFIDDNPAELMHVQSEIPTIHVLLADAMGKETVHRLLNYPRLYSLKKDDMAVIRQQDINANQKRKELEAKSADGNAYLSSLQMQIGIYENEEAHKQRVFELGQKTNQFNLAIKRYTKGEFEEKFNSDKYKIFTITLSDILNDSGIIGAFICHLDGDTAHFEEVLFSCRALGRKVEDAALYFILNILDEKQIKFVQFDTIEGPRNKPALDWIQMFCKSSEHNIQHVIETLNEKLKDYPAEVIVHE</sequence>
<dbReference type="Proteomes" id="UP000287910">
    <property type="component" value="Unassembled WGS sequence"/>
</dbReference>
<dbReference type="NCBIfam" id="TIGR01686">
    <property type="entry name" value="FkbH"/>
    <property type="match status" value="1"/>
</dbReference>
<organism evidence="1 2">
    <name type="scientific">Lysinibacillus antri</name>
    <dbReference type="NCBI Taxonomy" id="2498145"/>
    <lineage>
        <taxon>Bacteria</taxon>
        <taxon>Bacillati</taxon>
        <taxon>Bacillota</taxon>
        <taxon>Bacilli</taxon>
        <taxon>Bacillales</taxon>
        <taxon>Bacillaceae</taxon>
        <taxon>Lysinibacillus</taxon>
    </lineage>
</organism>
<proteinExistence type="predicted"/>
<dbReference type="Gene3D" id="3.40.50.1110">
    <property type="entry name" value="SGNH hydrolase"/>
    <property type="match status" value="1"/>
</dbReference>
<evidence type="ECO:0000313" key="2">
    <source>
        <dbReference type="Proteomes" id="UP000287910"/>
    </source>
</evidence>
<dbReference type="InterPro" id="IPR023214">
    <property type="entry name" value="HAD_sf"/>
</dbReference>
<gene>
    <name evidence="1" type="ORF">EK386_06715</name>
</gene>
<accession>A0A432LE82</accession>
<dbReference type="AlphaFoldDB" id="A0A432LE82"/>
<name>A0A432LE82_9BACI</name>
<dbReference type="NCBIfam" id="TIGR01681">
    <property type="entry name" value="HAD-SF-IIIC"/>
    <property type="match status" value="1"/>
</dbReference>
<dbReference type="InterPro" id="IPR010037">
    <property type="entry name" value="FkbH_domain"/>
</dbReference>
<comment type="caution">
    <text evidence="1">The sequence shown here is derived from an EMBL/GenBank/DDBJ whole genome shotgun (WGS) entry which is preliminary data.</text>
</comment>
<dbReference type="InterPro" id="IPR010033">
    <property type="entry name" value="HAD_SF_ppase_IIIC"/>
</dbReference>
<keyword evidence="2" id="KW-1185">Reference proteome</keyword>
<dbReference type="InterPro" id="IPR036412">
    <property type="entry name" value="HAD-like_sf"/>
</dbReference>
<dbReference type="EMBL" id="RYYR01000007">
    <property type="protein sequence ID" value="RUL54198.1"/>
    <property type="molecule type" value="Genomic_DNA"/>
</dbReference>
<dbReference type="Gene3D" id="3.40.50.1000">
    <property type="entry name" value="HAD superfamily/HAD-like"/>
    <property type="match status" value="1"/>
</dbReference>
<dbReference type="InterPro" id="IPR036514">
    <property type="entry name" value="SGNH_hydro_sf"/>
</dbReference>
<dbReference type="SUPFAM" id="SSF56784">
    <property type="entry name" value="HAD-like"/>
    <property type="match status" value="1"/>
</dbReference>
<protein>
    <submittedName>
        <fullName evidence="1">HAD-IIIC family phosphatase</fullName>
    </submittedName>
</protein>
<dbReference type="RefSeq" id="WP_126658267.1">
    <property type="nucleotide sequence ID" value="NZ_RYYR01000007.1"/>
</dbReference>
<evidence type="ECO:0000313" key="1">
    <source>
        <dbReference type="EMBL" id="RUL54198.1"/>
    </source>
</evidence>